<dbReference type="AlphaFoldDB" id="A0A816FZM4"/>
<gene>
    <name evidence="2" type="ORF">XAT740_LOCUS58113</name>
</gene>
<feature type="compositionally biased region" description="Basic residues" evidence="1">
    <location>
        <begin position="347"/>
        <end position="372"/>
    </location>
</feature>
<name>A0A816FZM4_ADIRI</name>
<reference evidence="2" key="1">
    <citation type="submission" date="2021-02" db="EMBL/GenBank/DDBJ databases">
        <authorList>
            <person name="Nowell W R."/>
        </authorList>
    </citation>
    <scope>NUCLEOTIDE SEQUENCE</scope>
</reference>
<evidence type="ECO:0000256" key="1">
    <source>
        <dbReference type="SAM" id="MobiDB-lite"/>
    </source>
</evidence>
<sequence length="450" mass="53373">MSRKGGQFYSRDFNAPSHRCRRADAAGDVNRYLEFHIHSSRYELVFMNENTPMDLLNQILHHVDLCKQYSVDTESECNNNQLLLIQINSIPDTPPSLVMLFELQHFPSRHERNSSEKDEQPQRQHQPCKCHRASVYKNTELWSLQNAFKLSCELYIGKSCTLSHWSQPLSFRNSTLSYHKRKEMINYSVHDVIAVTYLVRPISEHWTFDQIKHRNMDELFKAFELIKLPLTPMPLNKKKKAKNINVHKIAKILQCNQSDIESISDDEIYLNQLIAPTFDVVIPPEPVDGEISLQGTPSTRHDRESIENIRPDLATVESEKARTTMGKDCQMVRVDQAQEDIASSRTNRSKHQQRSHEARHRKNQKHNKQRRKYRYQHSIIRRRYKRFTLRLIRRILRLYQVKFVHVKELSDDRILIGLKNIEEQYEAAHVLSMDIFNRRGYYHYRRKFGH</sequence>
<organism evidence="2 3">
    <name type="scientific">Adineta ricciae</name>
    <name type="common">Rotifer</name>
    <dbReference type="NCBI Taxonomy" id="249248"/>
    <lineage>
        <taxon>Eukaryota</taxon>
        <taxon>Metazoa</taxon>
        <taxon>Spiralia</taxon>
        <taxon>Gnathifera</taxon>
        <taxon>Rotifera</taxon>
        <taxon>Eurotatoria</taxon>
        <taxon>Bdelloidea</taxon>
        <taxon>Adinetida</taxon>
        <taxon>Adinetidae</taxon>
        <taxon>Adineta</taxon>
    </lineage>
</organism>
<dbReference type="Proteomes" id="UP000663828">
    <property type="component" value="Unassembled WGS sequence"/>
</dbReference>
<comment type="caution">
    <text evidence="2">The sequence shown here is derived from an EMBL/GenBank/DDBJ whole genome shotgun (WGS) entry which is preliminary data.</text>
</comment>
<keyword evidence="3" id="KW-1185">Reference proteome</keyword>
<proteinExistence type="predicted"/>
<dbReference type="EMBL" id="CAJNOR010012467">
    <property type="protein sequence ID" value="CAF1667816.1"/>
    <property type="molecule type" value="Genomic_DNA"/>
</dbReference>
<evidence type="ECO:0000313" key="3">
    <source>
        <dbReference type="Proteomes" id="UP000663828"/>
    </source>
</evidence>
<accession>A0A816FZM4</accession>
<evidence type="ECO:0000313" key="2">
    <source>
        <dbReference type="EMBL" id="CAF1667816.1"/>
    </source>
</evidence>
<protein>
    <submittedName>
        <fullName evidence="2">Uncharacterized protein</fullName>
    </submittedName>
</protein>
<feature type="region of interest" description="Disordered" evidence="1">
    <location>
        <begin position="339"/>
        <end position="372"/>
    </location>
</feature>